<accession>A0A1I3USU7</accession>
<organism evidence="2 3">
    <name type="scientific">Celeribacter neptunius</name>
    <dbReference type="NCBI Taxonomy" id="588602"/>
    <lineage>
        <taxon>Bacteria</taxon>
        <taxon>Pseudomonadati</taxon>
        <taxon>Pseudomonadota</taxon>
        <taxon>Alphaproteobacteria</taxon>
        <taxon>Rhodobacterales</taxon>
        <taxon>Roseobacteraceae</taxon>
        <taxon>Celeribacter</taxon>
    </lineage>
</organism>
<protein>
    <submittedName>
        <fullName evidence="2">YfdX protein</fullName>
    </submittedName>
</protein>
<feature type="signal peptide" evidence="1">
    <location>
        <begin position="1"/>
        <end position="23"/>
    </location>
</feature>
<dbReference type="InterPro" id="IPR021236">
    <property type="entry name" value="Uncharacterised_YfdX"/>
</dbReference>
<dbReference type="Gene3D" id="6.10.250.2140">
    <property type="match status" value="1"/>
</dbReference>
<dbReference type="RefSeq" id="WP_090061685.1">
    <property type="nucleotide sequence ID" value="NZ_FORH01000006.1"/>
</dbReference>
<dbReference type="OrthoDB" id="6506866at2"/>
<name>A0A1I3USU7_9RHOB</name>
<evidence type="ECO:0000256" key="1">
    <source>
        <dbReference type="SAM" id="SignalP"/>
    </source>
</evidence>
<dbReference type="Proteomes" id="UP000199630">
    <property type="component" value="Unassembled WGS sequence"/>
</dbReference>
<gene>
    <name evidence="2" type="ORF">SAMN04487991_3183</name>
</gene>
<proteinExistence type="predicted"/>
<keyword evidence="3" id="KW-1185">Reference proteome</keyword>
<feature type="chain" id="PRO_5011739189" evidence="1">
    <location>
        <begin position="24"/>
        <end position="224"/>
    </location>
</feature>
<dbReference type="Gene3D" id="1.20.120.1940">
    <property type="entry name" value="YfdX protein domain"/>
    <property type="match status" value="1"/>
</dbReference>
<dbReference type="AlphaFoldDB" id="A0A1I3USU7"/>
<dbReference type="Pfam" id="PF10938">
    <property type="entry name" value="YfdX"/>
    <property type="match status" value="1"/>
</dbReference>
<sequence length="224" mass="23520">MKTHTKLVGLGLVGMLALSPAFAAPASESAMAPKTDVSTDSAMTPVQRKLAFETSQSTRDALQNVHAARIALFEGNTDMAGTLTAAAADDLSSAQKTASDIAIKSDKTKAKDDMYVPFESSVGLAEGFVPTDANKDQMAEAGKHLAKGDQQKALEVLKLANVDVDYMAYMLPINGSVKHAQQASDQIAKGDYYQANMSLKAIEDSIVADNFDFSNLPAQGGSAG</sequence>
<keyword evidence="1" id="KW-0732">Signal</keyword>
<reference evidence="3" key="1">
    <citation type="submission" date="2016-10" db="EMBL/GenBank/DDBJ databases">
        <authorList>
            <person name="Varghese N."/>
            <person name="Submissions S."/>
        </authorList>
    </citation>
    <scope>NUCLEOTIDE SEQUENCE [LARGE SCALE GENOMIC DNA]</scope>
    <source>
        <strain evidence="3">DSM 26471</strain>
    </source>
</reference>
<evidence type="ECO:0000313" key="2">
    <source>
        <dbReference type="EMBL" id="SFJ85873.1"/>
    </source>
</evidence>
<evidence type="ECO:0000313" key="3">
    <source>
        <dbReference type="Proteomes" id="UP000199630"/>
    </source>
</evidence>
<dbReference type="EMBL" id="FORH01000006">
    <property type="protein sequence ID" value="SFJ85873.1"/>
    <property type="molecule type" value="Genomic_DNA"/>
</dbReference>